<dbReference type="Gene3D" id="3.50.50.60">
    <property type="entry name" value="FAD/NAD(P)-binding domain"/>
    <property type="match status" value="1"/>
</dbReference>
<gene>
    <name evidence="1" type="ORF">SCFA_630010</name>
</gene>
<dbReference type="PRINTS" id="PR00420">
    <property type="entry name" value="RNGMNOXGNASE"/>
</dbReference>
<dbReference type="PANTHER" id="PTHR42685:SF22">
    <property type="entry name" value="CONDITIONED MEDIUM FACTOR RECEPTOR 1"/>
    <property type="match status" value="1"/>
</dbReference>
<dbReference type="InterPro" id="IPR036188">
    <property type="entry name" value="FAD/NAD-bd_sf"/>
</dbReference>
<dbReference type="PROSITE" id="PS51257">
    <property type="entry name" value="PROKAR_LIPOPROTEIN"/>
    <property type="match status" value="1"/>
</dbReference>
<dbReference type="SUPFAM" id="SSF51905">
    <property type="entry name" value="FAD/NAD(P)-binding domain"/>
    <property type="match status" value="1"/>
</dbReference>
<accession>A0A485M7X5</accession>
<dbReference type="InterPro" id="IPR050407">
    <property type="entry name" value="Geranylgeranyl_reductase"/>
</dbReference>
<name>A0A485M7X5_9ZZZZ</name>
<dbReference type="Pfam" id="PF13450">
    <property type="entry name" value="NAD_binding_8"/>
    <property type="match status" value="1"/>
</dbReference>
<protein>
    <submittedName>
        <fullName evidence="1">Glutamate synthase subunit beta</fullName>
    </submittedName>
</protein>
<organism evidence="1">
    <name type="scientific">anaerobic digester metagenome</name>
    <dbReference type="NCBI Taxonomy" id="1263854"/>
    <lineage>
        <taxon>unclassified sequences</taxon>
        <taxon>metagenomes</taxon>
        <taxon>ecological metagenomes</taxon>
    </lineage>
</organism>
<proteinExistence type="predicted"/>
<sequence length="365" mass="41088">MRVAIVGAGPGGLACALELERRGIYPDIFERSNRVGHPISRVEVLLQLFERPLKNQLHYLLKNYALEFQPLSPLRRVVMHTTRHNATVRGNLGFLVERGQSEEAIEVQLSRKLRTRIKFDLEADYRALAGEYDFVVVAEGNHQAARDLHVLETSFDAWVKGAIVLGRFAPDSSSIYFNTDYAGHGYACLSPFNRNRAVLLLIVPKVARSRVNELWNRFMHMENINFEIAENFEIYQSTGLTSRRQLDNILLTGTSGGFTDSFLGLGLFAALAGGSLAGRAIAEGLDYERLTAPLSIQAGRMAVFRRAFNTLDNGDIDRLVNAITLPGIKQVIYNTNFNIIGMLYPFLEKRFRKLHPSLQYSSPRK</sequence>
<evidence type="ECO:0000313" key="1">
    <source>
        <dbReference type="EMBL" id="VFU19000.1"/>
    </source>
</evidence>
<dbReference type="EMBL" id="CAADRN010000365">
    <property type="protein sequence ID" value="VFU19000.1"/>
    <property type="molecule type" value="Genomic_DNA"/>
</dbReference>
<dbReference type="PANTHER" id="PTHR42685">
    <property type="entry name" value="GERANYLGERANYL DIPHOSPHATE REDUCTASE"/>
    <property type="match status" value="1"/>
</dbReference>
<reference evidence="1" key="1">
    <citation type="submission" date="2019-03" db="EMBL/GenBank/DDBJ databases">
        <authorList>
            <person name="Hao L."/>
        </authorList>
    </citation>
    <scope>NUCLEOTIDE SEQUENCE</scope>
</reference>
<dbReference type="AlphaFoldDB" id="A0A485M7X5"/>